<dbReference type="InterPro" id="IPR001647">
    <property type="entry name" value="HTH_TetR"/>
</dbReference>
<keyword evidence="1" id="KW-0678">Repressor</keyword>
<dbReference type="Pfam" id="PF00440">
    <property type="entry name" value="TetR_N"/>
    <property type="match status" value="1"/>
</dbReference>
<dbReference type="PANTHER" id="PTHR43479:SF11">
    <property type="entry name" value="ACREF_ENVCD OPERON REPRESSOR-RELATED"/>
    <property type="match status" value="1"/>
</dbReference>
<dbReference type="InterPro" id="IPR036271">
    <property type="entry name" value="Tet_transcr_reg_TetR-rel_C_sf"/>
</dbReference>
<accession>A0A1I4P165</accession>
<evidence type="ECO:0000259" key="4">
    <source>
        <dbReference type="PROSITE" id="PS50977"/>
    </source>
</evidence>
<dbReference type="AlphaFoldDB" id="A0A1I4P165"/>
<protein>
    <submittedName>
        <fullName evidence="5">Transcriptional regulator, TetR family</fullName>
    </submittedName>
</protein>
<name>A0A1I4P165_9BACI</name>
<dbReference type="SUPFAM" id="SSF46689">
    <property type="entry name" value="Homeodomain-like"/>
    <property type="match status" value="1"/>
</dbReference>
<dbReference type="GO" id="GO:0003677">
    <property type="term" value="F:DNA binding"/>
    <property type="evidence" value="ECO:0007669"/>
    <property type="project" value="UniProtKB-UniRule"/>
</dbReference>
<feature type="DNA-binding region" description="H-T-H motif" evidence="3">
    <location>
        <begin position="28"/>
        <end position="47"/>
    </location>
</feature>
<dbReference type="SUPFAM" id="SSF48498">
    <property type="entry name" value="Tetracyclin repressor-like, C-terminal domain"/>
    <property type="match status" value="1"/>
</dbReference>
<dbReference type="RefSeq" id="WP_091484733.1">
    <property type="nucleotide sequence ID" value="NZ_FOTR01000010.1"/>
</dbReference>
<gene>
    <name evidence="5" type="ORF">SAMN04487943_1105</name>
</gene>
<dbReference type="PRINTS" id="PR00455">
    <property type="entry name" value="HTHTETR"/>
</dbReference>
<dbReference type="PROSITE" id="PS01081">
    <property type="entry name" value="HTH_TETR_1"/>
    <property type="match status" value="1"/>
</dbReference>
<keyword evidence="2 3" id="KW-0238">DNA-binding</keyword>
<dbReference type="Gene3D" id="1.10.357.10">
    <property type="entry name" value="Tetracycline Repressor, domain 2"/>
    <property type="match status" value="1"/>
</dbReference>
<evidence type="ECO:0000256" key="2">
    <source>
        <dbReference type="ARBA" id="ARBA00023125"/>
    </source>
</evidence>
<dbReference type="Proteomes" id="UP000198565">
    <property type="component" value="Unassembled WGS sequence"/>
</dbReference>
<dbReference type="STRING" id="334253.SAMN04487943_1105"/>
<organism evidence="5 6">
    <name type="scientific">Gracilibacillus orientalis</name>
    <dbReference type="NCBI Taxonomy" id="334253"/>
    <lineage>
        <taxon>Bacteria</taxon>
        <taxon>Bacillati</taxon>
        <taxon>Bacillota</taxon>
        <taxon>Bacilli</taxon>
        <taxon>Bacillales</taxon>
        <taxon>Bacillaceae</taxon>
        <taxon>Gracilibacillus</taxon>
    </lineage>
</organism>
<evidence type="ECO:0000256" key="1">
    <source>
        <dbReference type="ARBA" id="ARBA00022491"/>
    </source>
</evidence>
<evidence type="ECO:0000313" key="6">
    <source>
        <dbReference type="Proteomes" id="UP000198565"/>
    </source>
</evidence>
<dbReference type="InterPro" id="IPR023772">
    <property type="entry name" value="DNA-bd_HTH_TetR-type_CS"/>
</dbReference>
<sequence>MSAKGEKRQQILDAAYKVFSTKGFNSSSIKDIANEAGIAAGLIHYYFKSKEELLLTVQRDIQQSFHQQYQNNKDVDPANVLTEIKERVNNFPDWYRFRFELYALGLKDENLQSEVNHILNDGRESLASFLQEYIDKQEDTDALASILLACFDGIALQKLFDENFNMDNAYQMLQDIMVSYTKK</sequence>
<proteinExistence type="predicted"/>
<evidence type="ECO:0000256" key="3">
    <source>
        <dbReference type="PROSITE-ProRule" id="PRU00335"/>
    </source>
</evidence>
<dbReference type="Gene3D" id="1.10.10.60">
    <property type="entry name" value="Homeodomain-like"/>
    <property type="match status" value="1"/>
</dbReference>
<dbReference type="PANTHER" id="PTHR43479">
    <property type="entry name" value="ACREF/ENVCD OPERON REPRESSOR-RELATED"/>
    <property type="match status" value="1"/>
</dbReference>
<keyword evidence="6" id="KW-1185">Reference proteome</keyword>
<feature type="domain" description="HTH tetR-type" evidence="4">
    <location>
        <begin position="5"/>
        <end position="65"/>
    </location>
</feature>
<dbReference type="OrthoDB" id="9780939at2"/>
<dbReference type="Pfam" id="PF17940">
    <property type="entry name" value="TetR_C_31"/>
    <property type="match status" value="1"/>
</dbReference>
<dbReference type="EMBL" id="FOTR01000010">
    <property type="protein sequence ID" value="SFM21267.1"/>
    <property type="molecule type" value="Genomic_DNA"/>
</dbReference>
<dbReference type="PROSITE" id="PS50977">
    <property type="entry name" value="HTH_TETR_2"/>
    <property type="match status" value="1"/>
</dbReference>
<reference evidence="6" key="1">
    <citation type="submission" date="2016-10" db="EMBL/GenBank/DDBJ databases">
        <authorList>
            <person name="Varghese N."/>
            <person name="Submissions S."/>
        </authorList>
    </citation>
    <scope>NUCLEOTIDE SEQUENCE [LARGE SCALE GENOMIC DNA]</scope>
    <source>
        <strain evidence="6">CGMCC 1.4250</strain>
    </source>
</reference>
<evidence type="ECO:0000313" key="5">
    <source>
        <dbReference type="EMBL" id="SFM21267.1"/>
    </source>
</evidence>
<dbReference type="InterPro" id="IPR050624">
    <property type="entry name" value="HTH-type_Tx_Regulator"/>
</dbReference>
<dbReference type="InterPro" id="IPR041583">
    <property type="entry name" value="TetR_C_31"/>
</dbReference>
<dbReference type="InterPro" id="IPR009057">
    <property type="entry name" value="Homeodomain-like_sf"/>
</dbReference>